<comment type="similarity">
    <text evidence="2 9">Belongs to the CN hydrolase family. Apolipoprotein N-acyltransferase subfamily.</text>
</comment>
<evidence type="ECO:0000313" key="11">
    <source>
        <dbReference type="EMBL" id="AEH62668.1"/>
    </source>
</evidence>
<dbReference type="HOGENOM" id="CLU_019563_3_1_5"/>
<evidence type="ECO:0000256" key="8">
    <source>
        <dbReference type="ARBA" id="ARBA00023315"/>
    </source>
</evidence>
<dbReference type="NCBIfam" id="TIGR00546">
    <property type="entry name" value="lnt"/>
    <property type="match status" value="1"/>
</dbReference>
<evidence type="ECO:0000256" key="2">
    <source>
        <dbReference type="ARBA" id="ARBA00010065"/>
    </source>
</evidence>
<organism evidence="11 12">
    <name type="scientific">Zymomonas mobilis subsp. mobilis (strain ATCC 10988 / DSM 424 / LMG 404 / NCIMB 8938 / NRRL B-806 / ZM1)</name>
    <dbReference type="NCBI Taxonomy" id="555217"/>
    <lineage>
        <taxon>Bacteria</taxon>
        <taxon>Pseudomonadati</taxon>
        <taxon>Pseudomonadota</taxon>
        <taxon>Alphaproteobacteria</taxon>
        <taxon>Sphingomonadales</taxon>
        <taxon>Zymomonadaceae</taxon>
        <taxon>Zymomonas</taxon>
    </lineage>
</organism>
<dbReference type="PANTHER" id="PTHR38686:SF1">
    <property type="entry name" value="APOLIPOPROTEIN N-ACYLTRANSFERASE"/>
    <property type="match status" value="1"/>
</dbReference>
<reference evidence="11 12" key="1">
    <citation type="journal article" date="2011" name="J. Bacteriol.">
        <title>Genome sequence of the ethanol-producing Zymomonas mobilis subsp. mobilis lectotype strain ATCC 10988.</title>
        <authorList>
            <person name="Pappas K.M."/>
            <person name="Kouvelis V.N."/>
            <person name="Saunders E."/>
            <person name="Brettin T.S."/>
            <person name="Bruce D."/>
            <person name="Detter C."/>
            <person name="Balakireva M."/>
            <person name="Han C.S."/>
            <person name="Savvakis G."/>
            <person name="Kyrpides N.C."/>
            <person name="Typas M.A."/>
        </authorList>
    </citation>
    <scope>NUCLEOTIDE SEQUENCE [LARGE SCALE GENOMIC DNA]</scope>
    <source>
        <strain evidence="12">ATCC 10988 / DSM 424 / CCUG 17860 / LMG 404 / NCIMB 8938 / NRRL B-806 / ZM1</strain>
    </source>
</reference>
<dbReference type="EC" id="2.3.1.269" evidence="9"/>
<dbReference type="GO" id="GO:0005886">
    <property type="term" value="C:plasma membrane"/>
    <property type="evidence" value="ECO:0007669"/>
    <property type="project" value="UniProtKB-SubCell"/>
</dbReference>
<comment type="subcellular location">
    <subcellularLocation>
        <location evidence="9">Cell inner membrane</location>
        <topology evidence="9">Multi-pass membrane protein</topology>
    </subcellularLocation>
    <subcellularLocation>
        <location evidence="1">Cell membrane</location>
        <topology evidence="1">Multi-pass membrane protein</topology>
    </subcellularLocation>
</comment>
<keyword evidence="11" id="KW-0449">Lipoprotein</keyword>
<dbReference type="InterPro" id="IPR003010">
    <property type="entry name" value="C-N_Hydrolase"/>
</dbReference>
<keyword evidence="4 9" id="KW-0808">Transferase</keyword>
<dbReference type="CDD" id="cd07571">
    <property type="entry name" value="ALP_N-acyl_transferase"/>
    <property type="match status" value="1"/>
</dbReference>
<evidence type="ECO:0000256" key="5">
    <source>
        <dbReference type="ARBA" id="ARBA00022692"/>
    </source>
</evidence>
<proteinExistence type="inferred from homology"/>
<gene>
    <name evidence="9" type="primary">lnt</name>
    <name evidence="11" type="ordered locus">Zmob_0831</name>
</gene>
<feature type="transmembrane region" description="Helical" evidence="9">
    <location>
        <begin position="44"/>
        <end position="66"/>
    </location>
</feature>
<dbReference type="OrthoDB" id="9804277at2"/>
<evidence type="ECO:0000256" key="4">
    <source>
        <dbReference type="ARBA" id="ARBA00022679"/>
    </source>
</evidence>
<comment type="catalytic activity">
    <reaction evidence="9">
        <text>N-terminal S-1,2-diacyl-sn-glyceryl-L-cysteinyl-[lipoprotein] + a glycerophospholipid = N-acyl-S-1,2-diacyl-sn-glyceryl-L-cysteinyl-[lipoprotein] + a 2-acyl-sn-glycero-3-phospholipid + H(+)</text>
        <dbReference type="Rhea" id="RHEA:48228"/>
        <dbReference type="Rhea" id="RHEA-COMP:14681"/>
        <dbReference type="Rhea" id="RHEA-COMP:14684"/>
        <dbReference type="ChEBI" id="CHEBI:15378"/>
        <dbReference type="ChEBI" id="CHEBI:136912"/>
        <dbReference type="ChEBI" id="CHEBI:140656"/>
        <dbReference type="ChEBI" id="CHEBI:140657"/>
        <dbReference type="ChEBI" id="CHEBI:140660"/>
        <dbReference type="EC" id="2.3.1.269"/>
    </reaction>
</comment>
<feature type="domain" description="CN hydrolase" evidence="10">
    <location>
        <begin position="304"/>
        <end position="549"/>
    </location>
</feature>
<name>A0A0H3G1T1_ZYMMA</name>
<dbReference type="HAMAP" id="MF_01148">
    <property type="entry name" value="Lnt"/>
    <property type="match status" value="1"/>
</dbReference>
<dbReference type="Proteomes" id="UP000001494">
    <property type="component" value="Chromosome"/>
</dbReference>
<protein>
    <recommendedName>
        <fullName evidence="9">Apolipoprotein N-acyltransferase</fullName>
        <shortName evidence="9">ALP N-acyltransferase</shortName>
        <ecNumber evidence="9">2.3.1.269</ecNumber>
    </recommendedName>
</protein>
<evidence type="ECO:0000256" key="9">
    <source>
        <dbReference type="HAMAP-Rule" id="MF_01148"/>
    </source>
</evidence>
<dbReference type="InterPro" id="IPR004563">
    <property type="entry name" value="Apolipo_AcylTrfase"/>
</dbReference>
<dbReference type="Pfam" id="PF00795">
    <property type="entry name" value="CN_hydrolase"/>
    <property type="match status" value="1"/>
</dbReference>
<keyword evidence="5 9" id="KW-0812">Transmembrane</keyword>
<dbReference type="Gene3D" id="3.60.110.10">
    <property type="entry name" value="Carbon-nitrogen hydrolase"/>
    <property type="match status" value="1"/>
</dbReference>
<keyword evidence="3 9" id="KW-1003">Cell membrane</keyword>
<evidence type="ECO:0000259" key="10">
    <source>
        <dbReference type="PROSITE" id="PS50263"/>
    </source>
</evidence>
<feature type="transmembrane region" description="Helical" evidence="9">
    <location>
        <begin position="160"/>
        <end position="176"/>
    </location>
</feature>
<feature type="transmembrane region" description="Helical" evidence="9">
    <location>
        <begin position="20"/>
        <end position="37"/>
    </location>
</feature>
<dbReference type="AlphaFoldDB" id="A0A0H3G1T1"/>
<evidence type="ECO:0000313" key="12">
    <source>
        <dbReference type="Proteomes" id="UP000001494"/>
    </source>
</evidence>
<dbReference type="PROSITE" id="PS50263">
    <property type="entry name" value="CN_HYDROLASE"/>
    <property type="match status" value="1"/>
</dbReference>
<accession>A0A0H3G1T1</accession>
<feature type="transmembrane region" description="Helical" evidence="9">
    <location>
        <begin position="206"/>
        <end position="226"/>
    </location>
</feature>
<comment type="function">
    <text evidence="9">Catalyzes the phospholipid dependent N-acylation of the N-terminal cysteine of apolipoprotein, the last step in lipoprotein maturation.</text>
</comment>
<keyword evidence="7 9" id="KW-0472">Membrane</keyword>
<comment type="pathway">
    <text evidence="9">Protein modification; lipoprotein biosynthesis (N-acyl transfer).</text>
</comment>
<dbReference type="InterPro" id="IPR045378">
    <property type="entry name" value="LNT_N"/>
</dbReference>
<dbReference type="SUPFAM" id="SSF56317">
    <property type="entry name" value="Carbon-nitrogen hydrolase"/>
    <property type="match status" value="1"/>
</dbReference>
<dbReference type="GO" id="GO:0042158">
    <property type="term" value="P:lipoprotein biosynthetic process"/>
    <property type="evidence" value="ECO:0007669"/>
    <property type="project" value="UniProtKB-UniRule"/>
</dbReference>
<keyword evidence="8 9" id="KW-0012">Acyltransferase</keyword>
<dbReference type="EMBL" id="CP002850">
    <property type="protein sequence ID" value="AEH62668.1"/>
    <property type="molecule type" value="Genomic_DNA"/>
</dbReference>
<keyword evidence="6 9" id="KW-1133">Transmembrane helix</keyword>
<sequence>MTWIFAFLAGFVAALGLQPYNLWGCSLVAVAGWLALLRQTQKTWQIFALSWLFAFGFFWLGLDWIATSFTHQAAMPSWLGWVAVPLLSCYLACYISLFTLPLRFLCLSFRRGEKRVDSFQSSDGIGDGADSEDIDAIPSRLFPVENDAAVAREGTMKSRFFVGSAAFWSVPVFSISLSQIPLWRLTLALAGCLTWGEWIKSWVFTGFPWSPLGAIWLNILPIAHIARWIGSYGLSALVVIAAGIGLSCYDGIKLAIEKRQARQAIRSLLPAFWMALPFLGWALVDGHDIHWQKSEQPPAHVVIVQPNIPQDEKYDLRYKSRHDAIFKKLSGKSDLHYPRLILWPEDAVQSYLEEEPLARAALSRLLGKNDLLLTGGDALIPDNSGHIASVRNSLFVLDAKGDILDRYDKAHLVPFGEYMPFRKWAAYVGLGRLVAGDIEFTEGAQPESLDLVPFGLVGIQICYEIVFSGRVVDRAHRPDFIFNLSNDSWFGRSGPPQHLAQARLRAIEEGLPIARATSTGISAVIDAEGRILQFLPENTEGRLLAVMPKALQPTFFARYGNLISVLFATALLLIALFGRIKLR</sequence>
<keyword evidence="9" id="KW-0997">Cell inner membrane</keyword>
<dbReference type="PANTHER" id="PTHR38686">
    <property type="entry name" value="APOLIPOPROTEIN N-ACYLTRANSFERASE"/>
    <property type="match status" value="1"/>
</dbReference>
<feature type="transmembrane region" description="Helical" evidence="9">
    <location>
        <begin position="559"/>
        <end position="578"/>
    </location>
</feature>
<evidence type="ECO:0000256" key="6">
    <source>
        <dbReference type="ARBA" id="ARBA00022989"/>
    </source>
</evidence>
<dbReference type="RefSeq" id="WP_014500734.1">
    <property type="nucleotide sequence ID" value="NC_017262.1"/>
</dbReference>
<dbReference type="Pfam" id="PF20154">
    <property type="entry name" value="LNT_N"/>
    <property type="match status" value="2"/>
</dbReference>
<feature type="transmembrane region" description="Helical" evidence="9">
    <location>
        <begin position="232"/>
        <end position="252"/>
    </location>
</feature>
<dbReference type="eggNOG" id="COG0815">
    <property type="taxonomic scope" value="Bacteria"/>
</dbReference>
<dbReference type="InterPro" id="IPR036526">
    <property type="entry name" value="C-N_Hydrolase_sf"/>
</dbReference>
<dbReference type="UniPathway" id="UPA00666"/>
<evidence type="ECO:0000256" key="3">
    <source>
        <dbReference type="ARBA" id="ARBA00022475"/>
    </source>
</evidence>
<dbReference type="GO" id="GO:0016410">
    <property type="term" value="F:N-acyltransferase activity"/>
    <property type="evidence" value="ECO:0007669"/>
    <property type="project" value="UniProtKB-UniRule"/>
</dbReference>
<dbReference type="KEGG" id="zmm:Zmob_0831"/>
<evidence type="ECO:0000256" key="7">
    <source>
        <dbReference type="ARBA" id="ARBA00023136"/>
    </source>
</evidence>
<feature type="transmembrane region" description="Helical" evidence="9">
    <location>
        <begin position="78"/>
        <end position="105"/>
    </location>
</feature>
<evidence type="ECO:0000256" key="1">
    <source>
        <dbReference type="ARBA" id="ARBA00004651"/>
    </source>
</evidence>